<dbReference type="SUPFAM" id="SSF47413">
    <property type="entry name" value="lambda repressor-like DNA-binding domains"/>
    <property type="match status" value="1"/>
</dbReference>
<proteinExistence type="predicted"/>
<comment type="caution">
    <text evidence="5">The sequence shown here is derived from an EMBL/GenBank/DDBJ whole genome shotgun (WGS) entry which is preliminary data.</text>
</comment>
<gene>
    <name evidence="5" type="ORF">I5907_08590</name>
</gene>
<dbReference type="InterPro" id="IPR001761">
    <property type="entry name" value="Peripla_BP/Lac1_sug-bd_dom"/>
</dbReference>
<evidence type="ECO:0000256" key="3">
    <source>
        <dbReference type="ARBA" id="ARBA00023163"/>
    </source>
</evidence>
<dbReference type="CDD" id="cd06267">
    <property type="entry name" value="PBP1_LacI_sugar_binding-like"/>
    <property type="match status" value="1"/>
</dbReference>
<dbReference type="InterPro" id="IPR000843">
    <property type="entry name" value="HTH_LacI"/>
</dbReference>
<dbReference type="RefSeq" id="WP_196990303.1">
    <property type="nucleotide sequence ID" value="NZ_JADWYR010000001.1"/>
</dbReference>
<feature type="domain" description="HTH lacI-type" evidence="4">
    <location>
        <begin position="5"/>
        <end position="59"/>
    </location>
</feature>
<dbReference type="PROSITE" id="PS50932">
    <property type="entry name" value="HTH_LACI_2"/>
    <property type="match status" value="1"/>
</dbReference>
<dbReference type="PANTHER" id="PTHR30146:SF109">
    <property type="entry name" value="HTH-TYPE TRANSCRIPTIONAL REGULATOR GALS"/>
    <property type="match status" value="1"/>
</dbReference>
<dbReference type="SMART" id="SM00354">
    <property type="entry name" value="HTH_LACI"/>
    <property type="match status" value="1"/>
</dbReference>
<evidence type="ECO:0000259" key="4">
    <source>
        <dbReference type="PROSITE" id="PS50932"/>
    </source>
</evidence>
<dbReference type="InterPro" id="IPR010982">
    <property type="entry name" value="Lambda_DNA-bd_dom_sf"/>
</dbReference>
<evidence type="ECO:0000313" key="6">
    <source>
        <dbReference type="Proteomes" id="UP000628448"/>
    </source>
</evidence>
<accession>A0A931E9R7</accession>
<reference evidence="5" key="1">
    <citation type="submission" date="2020-11" db="EMBL/GenBank/DDBJ databases">
        <title>Bacterial whole genome sequence for Panacibacter sp. DH6.</title>
        <authorList>
            <person name="Le V."/>
            <person name="Ko S."/>
            <person name="Ahn C.-Y."/>
            <person name="Oh H.-M."/>
        </authorList>
    </citation>
    <scope>NUCLEOTIDE SEQUENCE</scope>
    <source>
        <strain evidence="5">DH6</strain>
    </source>
</reference>
<protein>
    <submittedName>
        <fullName evidence="5">LacI family DNA-binding transcriptional regulator</fullName>
    </submittedName>
</protein>
<dbReference type="PANTHER" id="PTHR30146">
    <property type="entry name" value="LACI-RELATED TRANSCRIPTIONAL REPRESSOR"/>
    <property type="match status" value="1"/>
</dbReference>
<keyword evidence="1" id="KW-0805">Transcription regulation</keyword>
<evidence type="ECO:0000313" key="5">
    <source>
        <dbReference type="EMBL" id="MBG9376291.1"/>
    </source>
</evidence>
<dbReference type="Proteomes" id="UP000628448">
    <property type="component" value="Unassembled WGS sequence"/>
</dbReference>
<dbReference type="GO" id="GO:0003700">
    <property type="term" value="F:DNA-binding transcription factor activity"/>
    <property type="evidence" value="ECO:0007669"/>
    <property type="project" value="TreeGrafter"/>
</dbReference>
<sequence length="329" mass="36509">MSNNTTLKKISQILDISISTVSRALKDHPDISAKTKQKVTELANALEYEPNAYAINLRTNNSKIFGLIVPDISYYFYNTFISSVEEECRKNNYSLLILQSGDNPETESANIKLCRQNRVSGVFACITSSTANIEAFYKLKEADIPLIFFDKVPADNSFSKVCIADTEAARLAAEFIVQKQKKNVLGLFGNTSLSITQKRLSSFKEVFAENAAINLVIAHAISFDDAYEKCLACLNTHIPDTIFCMSDEILIGAMRAVQEKRLHIPKDVSVIALSNGFMPLLYVPQITYVETSGYQLGKLAFKNMMDSVVGNTVESEVFVPCRLVEGASF</sequence>
<dbReference type="EMBL" id="JADWYR010000001">
    <property type="protein sequence ID" value="MBG9376291.1"/>
    <property type="molecule type" value="Genomic_DNA"/>
</dbReference>
<dbReference type="GO" id="GO:0000976">
    <property type="term" value="F:transcription cis-regulatory region binding"/>
    <property type="evidence" value="ECO:0007669"/>
    <property type="project" value="TreeGrafter"/>
</dbReference>
<dbReference type="Pfam" id="PF00356">
    <property type="entry name" value="LacI"/>
    <property type="match status" value="1"/>
</dbReference>
<dbReference type="SUPFAM" id="SSF53822">
    <property type="entry name" value="Periplasmic binding protein-like I"/>
    <property type="match status" value="1"/>
</dbReference>
<evidence type="ECO:0000256" key="1">
    <source>
        <dbReference type="ARBA" id="ARBA00023015"/>
    </source>
</evidence>
<name>A0A931E9R7_9BACT</name>
<dbReference type="AlphaFoldDB" id="A0A931E9R7"/>
<dbReference type="Gene3D" id="3.40.50.2300">
    <property type="match status" value="2"/>
</dbReference>
<dbReference type="Pfam" id="PF00532">
    <property type="entry name" value="Peripla_BP_1"/>
    <property type="match status" value="1"/>
</dbReference>
<keyword evidence="3" id="KW-0804">Transcription</keyword>
<dbReference type="Gene3D" id="1.10.260.40">
    <property type="entry name" value="lambda repressor-like DNA-binding domains"/>
    <property type="match status" value="1"/>
</dbReference>
<dbReference type="InterPro" id="IPR028082">
    <property type="entry name" value="Peripla_BP_I"/>
</dbReference>
<dbReference type="CDD" id="cd01392">
    <property type="entry name" value="HTH_LacI"/>
    <property type="match status" value="1"/>
</dbReference>
<keyword evidence="6" id="KW-1185">Reference proteome</keyword>
<keyword evidence="2 5" id="KW-0238">DNA-binding</keyword>
<evidence type="ECO:0000256" key="2">
    <source>
        <dbReference type="ARBA" id="ARBA00023125"/>
    </source>
</evidence>
<organism evidence="5 6">
    <name type="scientific">Panacibacter microcysteis</name>
    <dbReference type="NCBI Taxonomy" id="2793269"/>
    <lineage>
        <taxon>Bacteria</taxon>
        <taxon>Pseudomonadati</taxon>
        <taxon>Bacteroidota</taxon>
        <taxon>Chitinophagia</taxon>
        <taxon>Chitinophagales</taxon>
        <taxon>Chitinophagaceae</taxon>
        <taxon>Panacibacter</taxon>
    </lineage>
</organism>